<feature type="compositionally biased region" description="Basic residues" evidence="1">
    <location>
        <begin position="313"/>
        <end position="322"/>
    </location>
</feature>
<dbReference type="OrthoDB" id="437973at2759"/>
<reference evidence="2 3" key="2">
    <citation type="journal article" date="2015" name="Eukaryot. Cell">
        <title>Asexual propagation of a virulent clone complex in a human and feline outbreak of sporotrichosis.</title>
        <authorList>
            <person name="Teixeira Mde M."/>
            <person name="Rodrigues A.M."/>
            <person name="Tsui C.K."/>
            <person name="de Almeida L.G."/>
            <person name="Van Diepeningen A.D."/>
            <person name="van den Ende B.G."/>
            <person name="Fernandes G.F."/>
            <person name="Kano R."/>
            <person name="Hamelin R.C."/>
            <person name="Lopes-Bezerra L.M."/>
            <person name="Vasconcelos A.T."/>
            <person name="de Hoog S."/>
            <person name="de Camargo Z.P."/>
            <person name="Felipe M.S."/>
        </authorList>
    </citation>
    <scope>NUCLEOTIDE SEQUENCE [LARGE SCALE GENOMIC DNA]</scope>
    <source>
        <strain evidence="2 3">1099-18</strain>
    </source>
</reference>
<evidence type="ECO:0000256" key="1">
    <source>
        <dbReference type="SAM" id="MobiDB-lite"/>
    </source>
</evidence>
<dbReference type="GeneID" id="27667424"/>
<proteinExistence type="predicted"/>
<feature type="region of interest" description="Disordered" evidence="1">
    <location>
        <begin position="95"/>
        <end position="322"/>
    </location>
</feature>
<feature type="region of interest" description="Disordered" evidence="1">
    <location>
        <begin position="47"/>
        <end position="68"/>
    </location>
</feature>
<comment type="caution">
    <text evidence="2">The sequence shown here is derived from an EMBL/GenBank/DDBJ whole genome shotgun (WGS) entry which is preliminary data.</text>
</comment>
<gene>
    <name evidence="2" type="ORF">SPSK_05399</name>
</gene>
<feature type="compositionally biased region" description="Low complexity" evidence="1">
    <location>
        <begin position="139"/>
        <end position="179"/>
    </location>
</feature>
<organism evidence="2 3">
    <name type="scientific">Sporothrix schenckii 1099-18</name>
    <dbReference type="NCBI Taxonomy" id="1397361"/>
    <lineage>
        <taxon>Eukaryota</taxon>
        <taxon>Fungi</taxon>
        <taxon>Dikarya</taxon>
        <taxon>Ascomycota</taxon>
        <taxon>Pezizomycotina</taxon>
        <taxon>Sordariomycetes</taxon>
        <taxon>Sordariomycetidae</taxon>
        <taxon>Ophiostomatales</taxon>
        <taxon>Ophiostomataceae</taxon>
        <taxon>Sporothrix</taxon>
    </lineage>
</organism>
<accession>A0A0F2LUA6</accession>
<feature type="compositionally biased region" description="Low complexity" evidence="1">
    <location>
        <begin position="187"/>
        <end position="200"/>
    </location>
</feature>
<dbReference type="VEuPathDB" id="FungiDB:SPSK_05399"/>
<protein>
    <submittedName>
        <fullName evidence="2">Uncharacterized protein</fullName>
    </submittedName>
</protein>
<evidence type="ECO:0000313" key="3">
    <source>
        <dbReference type="Proteomes" id="UP000033710"/>
    </source>
</evidence>
<reference evidence="2 3" key="1">
    <citation type="journal article" date="2014" name="BMC Genomics">
        <title>Comparative genomics of the major fungal agents of human and animal Sporotrichosis: Sporothrix schenckii and Sporothrix brasiliensis.</title>
        <authorList>
            <person name="Teixeira M.M."/>
            <person name="de Almeida L.G."/>
            <person name="Kubitschek-Barreira P."/>
            <person name="Alves F.L."/>
            <person name="Kioshima E.S."/>
            <person name="Abadio A.K."/>
            <person name="Fernandes L."/>
            <person name="Derengowski L.S."/>
            <person name="Ferreira K.S."/>
            <person name="Souza R.C."/>
            <person name="Ruiz J.C."/>
            <person name="de Andrade N.C."/>
            <person name="Paes H.C."/>
            <person name="Nicola A.M."/>
            <person name="Albuquerque P."/>
            <person name="Gerber A.L."/>
            <person name="Martins V.P."/>
            <person name="Peconick L.D."/>
            <person name="Neto A.V."/>
            <person name="Chaucanez C.B."/>
            <person name="Silva P.A."/>
            <person name="Cunha O.L."/>
            <person name="de Oliveira F.F."/>
            <person name="dos Santos T.C."/>
            <person name="Barros A.L."/>
            <person name="Soares M.A."/>
            <person name="de Oliveira L.M."/>
            <person name="Marini M.M."/>
            <person name="Villalobos-Duno H."/>
            <person name="Cunha M.M."/>
            <person name="de Hoog S."/>
            <person name="da Silveira J.F."/>
            <person name="Henrissat B."/>
            <person name="Nino-Vega G.A."/>
            <person name="Cisalpino P.S."/>
            <person name="Mora-Montes H.M."/>
            <person name="Almeida S.R."/>
            <person name="Stajich J.E."/>
            <person name="Lopes-Bezerra L.M."/>
            <person name="Vasconcelos A.T."/>
            <person name="Felipe M.S."/>
        </authorList>
    </citation>
    <scope>NUCLEOTIDE SEQUENCE [LARGE SCALE GENOMIC DNA]</scope>
    <source>
        <strain evidence="2 3">1099-18</strain>
    </source>
</reference>
<dbReference type="KEGG" id="ssck:SPSK_05399"/>
<name>A0A0F2LUA6_SPOSC</name>
<feature type="compositionally biased region" description="Low complexity" evidence="1">
    <location>
        <begin position="104"/>
        <end position="113"/>
    </location>
</feature>
<sequence>MYPRRGPPKTTPTDVLCQKCLKRDKLMLFYPHALFGLLLTSTTPLLDRPYKARPSRSQQLRNPKLAPKLHEETFNALELKKGVADEELAKREAERALKRRRTSKSVSLSSSGSESDDSAAARRRHPEGKPSSHRRRRSPSYSDPDSGSASGRGSPPAAAAAPNPPSGRGRSASVDSRSPSRSRSRSRSASSYSSSRGSRSPSPPPASRVTEREQRPARPHDDRMKSSDFFGQEDGADRGSIDRRRYRDGSRSPVRERDDRRSYRQRDTDTRGDGDRRDRHRQPDAGRGREQTNRDDDRSGRQRSLSPFSKRLALTKHMKSGK</sequence>
<dbReference type="AlphaFoldDB" id="A0A0F2LUA6"/>
<evidence type="ECO:0000313" key="2">
    <source>
        <dbReference type="EMBL" id="KJR81047.1"/>
    </source>
</evidence>
<dbReference type="Proteomes" id="UP000033710">
    <property type="component" value="Unassembled WGS sequence"/>
</dbReference>
<feature type="compositionally biased region" description="Basic and acidic residues" evidence="1">
    <location>
        <begin position="209"/>
        <end position="226"/>
    </location>
</feature>
<dbReference type="RefSeq" id="XP_016583723.1">
    <property type="nucleotide sequence ID" value="XM_016732147.1"/>
</dbReference>
<feature type="compositionally biased region" description="Basic residues" evidence="1">
    <location>
        <begin position="121"/>
        <end position="138"/>
    </location>
</feature>
<dbReference type="Pfam" id="PF13917">
    <property type="entry name" value="zf-CCHC_3"/>
    <property type="match status" value="2"/>
</dbReference>
<dbReference type="EMBL" id="AXCR01000012">
    <property type="protein sequence ID" value="KJR81047.1"/>
    <property type="molecule type" value="Genomic_DNA"/>
</dbReference>
<feature type="compositionally biased region" description="Basic and acidic residues" evidence="1">
    <location>
        <begin position="235"/>
        <end position="300"/>
    </location>
</feature>